<keyword evidence="8" id="KW-1185">Reference proteome</keyword>
<evidence type="ECO:0000256" key="1">
    <source>
        <dbReference type="ARBA" id="ARBA00009518"/>
    </source>
</evidence>
<dbReference type="InterPro" id="IPR002176">
    <property type="entry name" value="X-over_junc_endoDNase_RuvC"/>
</dbReference>
<dbReference type="GO" id="GO:0003677">
    <property type="term" value="F:DNA binding"/>
    <property type="evidence" value="ECO:0007669"/>
    <property type="project" value="UniProtKB-KW"/>
</dbReference>
<keyword evidence="2" id="KW-0227">DNA damage</keyword>
<accession>A0A2S0KB79</accession>
<dbReference type="Proteomes" id="UP000239814">
    <property type="component" value="Chromosome"/>
</dbReference>
<organism evidence="7 8">
    <name type="scientific">Gordonia iterans</name>
    <dbReference type="NCBI Taxonomy" id="1004901"/>
    <lineage>
        <taxon>Bacteria</taxon>
        <taxon>Bacillati</taxon>
        <taxon>Actinomycetota</taxon>
        <taxon>Actinomycetes</taxon>
        <taxon>Mycobacteriales</taxon>
        <taxon>Gordoniaceae</taxon>
        <taxon>Gordonia</taxon>
    </lineage>
</organism>
<dbReference type="SUPFAM" id="SSF53098">
    <property type="entry name" value="Ribonuclease H-like"/>
    <property type="match status" value="1"/>
</dbReference>
<keyword evidence="6" id="KW-0234">DNA repair</keyword>
<evidence type="ECO:0000256" key="2">
    <source>
        <dbReference type="ARBA" id="ARBA00022763"/>
    </source>
</evidence>
<keyword evidence="3" id="KW-0460">Magnesium</keyword>
<name>A0A2S0KB79_9ACTN</name>
<keyword evidence="4" id="KW-0238">DNA-binding</keyword>
<sequence length="184" mass="20277">MIVTGLDLSLTGTGIATIDTTGHQGLTAQLKTITSSGKKTATLDDRTTRLRKIRNAVITHVTRTDTQLAVIEGPAFASQVGQMWDRAGLWWLVLQSLHHARVPVVQVAPAQLKKFATDHGACDKDLVVERMQRLWGDRVRISDNNQADALALATMGGVRCDRRNMTMTLHEHHLLVVSAIEWPV</sequence>
<dbReference type="Gene3D" id="3.30.420.10">
    <property type="entry name" value="Ribonuclease H-like superfamily/Ribonuclease H"/>
    <property type="match status" value="1"/>
</dbReference>
<evidence type="ECO:0000256" key="5">
    <source>
        <dbReference type="ARBA" id="ARBA00023172"/>
    </source>
</evidence>
<evidence type="ECO:0000313" key="7">
    <source>
        <dbReference type="EMBL" id="AVL98909.1"/>
    </source>
</evidence>
<dbReference type="GO" id="GO:0006281">
    <property type="term" value="P:DNA repair"/>
    <property type="evidence" value="ECO:0007669"/>
    <property type="project" value="UniProtKB-KW"/>
</dbReference>
<dbReference type="KEGG" id="git:C6V83_00055"/>
<keyword evidence="5" id="KW-0233">DNA recombination</keyword>
<dbReference type="EMBL" id="CP027433">
    <property type="protein sequence ID" value="AVL98909.1"/>
    <property type="molecule type" value="Genomic_DNA"/>
</dbReference>
<dbReference type="Pfam" id="PF02075">
    <property type="entry name" value="RuvC"/>
    <property type="match status" value="1"/>
</dbReference>
<dbReference type="GO" id="GO:0006310">
    <property type="term" value="P:DNA recombination"/>
    <property type="evidence" value="ECO:0007669"/>
    <property type="project" value="UniProtKB-KW"/>
</dbReference>
<dbReference type="InterPro" id="IPR012337">
    <property type="entry name" value="RNaseH-like_sf"/>
</dbReference>
<dbReference type="InterPro" id="IPR036397">
    <property type="entry name" value="RNaseH_sf"/>
</dbReference>
<dbReference type="AlphaFoldDB" id="A0A2S0KB79"/>
<dbReference type="GO" id="GO:0004520">
    <property type="term" value="F:DNA endonuclease activity"/>
    <property type="evidence" value="ECO:0007669"/>
    <property type="project" value="InterPro"/>
</dbReference>
<gene>
    <name evidence="7" type="ORF">C6V83_00055</name>
</gene>
<evidence type="ECO:0000256" key="6">
    <source>
        <dbReference type="ARBA" id="ARBA00023204"/>
    </source>
</evidence>
<proteinExistence type="inferred from homology"/>
<evidence type="ECO:0000256" key="4">
    <source>
        <dbReference type="ARBA" id="ARBA00023125"/>
    </source>
</evidence>
<comment type="similarity">
    <text evidence="1">Belongs to the RuvC family.</text>
</comment>
<evidence type="ECO:0000313" key="8">
    <source>
        <dbReference type="Proteomes" id="UP000239814"/>
    </source>
</evidence>
<protein>
    <submittedName>
        <fullName evidence="7">Uncharacterized protein</fullName>
    </submittedName>
</protein>
<reference evidence="7 8" key="1">
    <citation type="submission" date="2018-03" db="EMBL/GenBank/DDBJ databases">
        <title>Characteristics and genome of n-alkane degrading marine bacteria Gordonia iterans isolated from crude oil contaminated in Tae-an, South Korea.</title>
        <authorList>
            <person name="Lee S.-S."/>
            <person name="Kim H."/>
        </authorList>
    </citation>
    <scope>NUCLEOTIDE SEQUENCE [LARGE SCALE GENOMIC DNA]</scope>
    <source>
        <strain evidence="7 8">Co17</strain>
    </source>
</reference>
<evidence type="ECO:0000256" key="3">
    <source>
        <dbReference type="ARBA" id="ARBA00022842"/>
    </source>
</evidence>